<feature type="domain" description="No apical meristem-associated C-terminal" evidence="2">
    <location>
        <begin position="265"/>
        <end position="344"/>
    </location>
</feature>
<organism evidence="3 4">
    <name type="scientific">Paspalum notatum var. saurae</name>
    <dbReference type="NCBI Taxonomy" id="547442"/>
    <lineage>
        <taxon>Eukaryota</taxon>
        <taxon>Viridiplantae</taxon>
        <taxon>Streptophyta</taxon>
        <taxon>Embryophyta</taxon>
        <taxon>Tracheophyta</taxon>
        <taxon>Spermatophyta</taxon>
        <taxon>Magnoliopsida</taxon>
        <taxon>Liliopsida</taxon>
        <taxon>Poales</taxon>
        <taxon>Poaceae</taxon>
        <taxon>PACMAD clade</taxon>
        <taxon>Panicoideae</taxon>
        <taxon>Andropogonodae</taxon>
        <taxon>Paspaleae</taxon>
        <taxon>Paspalinae</taxon>
        <taxon>Paspalum</taxon>
    </lineage>
</organism>
<evidence type="ECO:0000259" key="2">
    <source>
        <dbReference type="Pfam" id="PF14303"/>
    </source>
</evidence>
<dbReference type="Pfam" id="PF14303">
    <property type="entry name" value="NAM-associated"/>
    <property type="match status" value="1"/>
</dbReference>
<evidence type="ECO:0000313" key="4">
    <source>
        <dbReference type="Proteomes" id="UP001341281"/>
    </source>
</evidence>
<reference evidence="3 4" key="1">
    <citation type="submission" date="2024-02" db="EMBL/GenBank/DDBJ databases">
        <title>High-quality chromosome-scale genome assembly of Pensacola bahiagrass (Paspalum notatum Flugge var. saurae).</title>
        <authorList>
            <person name="Vega J.M."/>
            <person name="Podio M."/>
            <person name="Orjuela J."/>
            <person name="Siena L.A."/>
            <person name="Pessino S.C."/>
            <person name="Combes M.C."/>
            <person name="Mariac C."/>
            <person name="Albertini E."/>
            <person name="Pupilli F."/>
            <person name="Ortiz J.P.A."/>
            <person name="Leblanc O."/>
        </authorList>
    </citation>
    <scope>NUCLEOTIDE SEQUENCE [LARGE SCALE GENOMIC DNA]</scope>
    <source>
        <strain evidence="3">R1</strain>
        <tissue evidence="3">Leaf</tissue>
    </source>
</reference>
<dbReference type="EMBL" id="CP144752">
    <property type="protein sequence ID" value="WVZ91294.1"/>
    <property type="molecule type" value="Genomic_DNA"/>
</dbReference>
<feature type="compositionally biased region" description="Polar residues" evidence="1">
    <location>
        <begin position="307"/>
        <end position="323"/>
    </location>
</feature>
<evidence type="ECO:0000256" key="1">
    <source>
        <dbReference type="SAM" id="MobiDB-lite"/>
    </source>
</evidence>
<protein>
    <recommendedName>
        <fullName evidence="2">No apical meristem-associated C-terminal domain-containing protein</fullName>
    </recommendedName>
</protein>
<feature type="compositionally biased region" description="Low complexity" evidence="1">
    <location>
        <begin position="44"/>
        <end position="65"/>
    </location>
</feature>
<feature type="region of interest" description="Disordered" evidence="1">
    <location>
        <begin position="1"/>
        <end position="94"/>
    </location>
</feature>
<dbReference type="Proteomes" id="UP001341281">
    <property type="component" value="Chromosome 08"/>
</dbReference>
<name>A0AAQ3UGI6_PASNO</name>
<dbReference type="InterPro" id="IPR029466">
    <property type="entry name" value="NAM-associated_C"/>
</dbReference>
<feature type="compositionally biased region" description="Basic and acidic residues" evidence="1">
    <location>
        <begin position="292"/>
        <end position="306"/>
    </location>
</feature>
<dbReference type="PANTHER" id="PTHR45125">
    <property type="entry name" value="F21J9.4-RELATED"/>
    <property type="match status" value="1"/>
</dbReference>
<sequence>MAEVEMAVESLGGGVELAKARRGQSGLARSPEWSAGSGGELRPADAAGQTGAARAGTALDASGSGKADGGDRLGSPSPPADRSAPAKRARASPRMDEYLRSLNEASQVMLENGALPLAQTGWTPCEQPAVPQHLDFGSGQRSGLAGPSRGRSKARLRIKLANFSVQEDINVVNSWLQISCDPGTNIGQKRESFWVRVVKQYNANRGIYPERTKRSIMCRFDIIKAEVRKFSKYMAEIFSRNPSGLSDADKTVEAAAQFAVVEKHNFTLMHCWNILKDEPKWLELKWRESKSKAARDEEEPFREHTPHGSNSIDPDTDLSSPANSAGGPLGMDAAEERPLGMDAAEERPLGMDAAEERPLGMDAAGERPLGMGAAGPERPPRMGAVGERPLGMGVAGQPPLGMDAAKEAHKKSTATSALAASSKYASKLYDLTLEKFSYFKEIEVERRNRLAMIVSLEKETIAELREHRLRVIELDERRLDIEAERVEMKRKRDERSEDERILGINLDTCLPAQRLYYQALQEEILAKVNARRR</sequence>
<feature type="region of interest" description="Disordered" evidence="1">
    <location>
        <begin position="292"/>
        <end position="334"/>
    </location>
</feature>
<dbReference type="AlphaFoldDB" id="A0AAQ3UGI6"/>
<evidence type="ECO:0000313" key="3">
    <source>
        <dbReference type="EMBL" id="WVZ91294.1"/>
    </source>
</evidence>
<dbReference type="PANTHER" id="PTHR45125:SF3">
    <property type="entry name" value="NO-APICAL-MERISTEM-ASSOCIATED CARBOXY-TERMINAL DOMAIN PROTEIN"/>
    <property type="match status" value="1"/>
</dbReference>
<accession>A0AAQ3UGI6</accession>
<keyword evidence="4" id="KW-1185">Reference proteome</keyword>
<gene>
    <name evidence="3" type="ORF">U9M48_037484</name>
</gene>
<proteinExistence type="predicted"/>